<evidence type="ECO:0000256" key="1">
    <source>
        <dbReference type="SAM" id="MobiDB-lite"/>
    </source>
</evidence>
<organism evidence="3 4">
    <name type="scientific">Luteitalea pratensis</name>
    <dbReference type="NCBI Taxonomy" id="1855912"/>
    <lineage>
        <taxon>Bacteria</taxon>
        <taxon>Pseudomonadati</taxon>
        <taxon>Acidobacteriota</taxon>
        <taxon>Vicinamibacteria</taxon>
        <taxon>Vicinamibacterales</taxon>
        <taxon>Vicinamibacteraceae</taxon>
        <taxon>Luteitalea</taxon>
    </lineage>
</organism>
<dbReference type="RefSeq" id="WP_110173688.1">
    <property type="nucleotide sequence ID" value="NZ_CP015136.1"/>
</dbReference>
<dbReference type="AlphaFoldDB" id="A0A143PUF4"/>
<protein>
    <recommendedName>
        <fullName evidence="2">ARG and Rhodanese-Phosphatase-superfamily-associated domain-containing protein</fullName>
    </recommendedName>
</protein>
<dbReference type="InterPro" id="IPR046699">
    <property type="entry name" value="ARPP-1"/>
</dbReference>
<gene>
    <name evidence="3" type="ORF">LuPra_05485</name>
</gene>
<dbReference type="OrthoDB" id="9806181at2"/>
<keyword evidence="4" id="KW-1185">Reference proteome</keyword>
<sequence>MDVVKQHLQGLVYGPSTHSGHLGVVPLLAREGIASPPFYDTLKDAIGAGTARVTEISEGGSVPELLVVNDGPRPVLLVDGEELVGARQNRIVNITLLVPAHGKLHIPVSCVEAGRWSYRSREFTSADRAFHASGRRDKMAQVNLSMRTNASRSADQGAVWDEIASKSARLDAASSTRAAAAMFERRHADLERYVADLTPVQSQVGAVFVARGRVTGVEVFDHPQSWARQMPMLVRSYGLDALDDALHETLDGAAQGLAAAEFVGRIGLEGAHMLAAIGLGTDVRFADGGVVGGALVVERALVHLVAFPTGLGARPSSRGERQSRRAHGRDERVH</sequence>
<reference evidence="3 4" key="1">
    <citation type="journal article" date="2016" name="Genome Announc.">
        <title>First Complete Genome Sequence of a Subdivision 6 Acidobacterium Strain.</title>
        <authorList>
            <person name="Huang S."/>
            <person name="Vieira S."/>
            <person name="Bunk B."/>
            <person name="Riedel T."/>
            <person name="Sproer C."/>
            <person name="Overmann J."/>
        </authorList>
    </citation>
    <scope>NUCLEOTIDE SEQUENCE [LARGE SCALE GENOMIC DNA]</scope>
    <source>
        <strain evidence="4">DSM 100886 HEG_-6_39</strain>
    </source>
</reference>
<dbReference type="EMBL" id="CP015136">
    <property type="protein sequence ID" value="AMY12212.1"/>
    <property type="molecule type" value="Genomic_DNA"/>
</dbReference>
<dbReference type="STRING" id="1855912.LuPra_05485"/>
<evidence type="ECO:0000313" key="4">
    <source>
        <dbReference type="Proteomes" id="UP000076079"/>
    </source>
</evidence>
<feature type="region of interest" description="Disordered" evidence="1">
    <location>
        <begin position="312"/>
        <end position="334"/>
    </location>
</feature>
<dbReference type="PATRIC" id="fig|1813736.3.peg.5771"/>
<dbReference type="Pfam" id="PF20208">
    <property type="entry name" value="ARPP-1"/>
    <property type="match status" value="1"/>
</dbReference>
<accession>A0A143PUF4</accession>
<proteinExistence type="predicted"/>
<dbReference type="Proteomes" id="UP000076079">
    <property type="component" value="Chromosome"/>
</dbReference>
<evidence type="ECO:0000313" key="3">
    <source>
        <dbReference type="EMBL" id="AMY12212.1"/>
    </source>
</evidence>
<reference evidence="4" key="2">
    <citation type="submission" date="2016-04" db="EMBL/GenBank/DDBJ databases">
        <title>First Complete Genome Sequence of a Subdivision 6 Acidobacterium.</title>
        <authorList>
            <person name="Huang S."/>
            <person name="Vieira S."/>
            <person name="Bunk B."/>
            <person name="Riedel T."/>
            <person name="Sproeer C."/>
            <person name="Overmann J."/>
        </authorList>
    </citation>
    <scope>NUCLEOTIDE SEQUENCE [LARGE SCALE GENOMIC DNA]</scope>
    <source>
        <strain evidence="4">DSM 100886 HEG_-6_39</strain>
    </source>
</reference>
<evidence type="ECO:0000259" key="2">
    <source>
        <dbReference type="Pfam" id="PF20208"/>
    </source>
</evidence>
<dbReference type="KEGG" id="abac:LuPra_05485"/>
<feature type="compositionally biased region" description="Basic and acidic residues" evidence="1">
    <location>
        <begin position="317"/>
        <end position="334"/>
    </location>
</feature>
<feature type="domain" description="ARG and Rhodanese-Phosphatase-superfamily-associated" evidence="2">
    <location>
        <begin position="11"/>
        <end position="307"/>
    </location>
</feature>
<name>A0A143PUF4_LUTPR</name>